<evidence type="ECO:0000313" key="2">
    <source>
        <dbReference type="EMBL" id="EPZ35067.1"/>
    </source>
</evidence>
<reference evidence="2 3" key="1">
    <citation type="journal article" date="2013" name="Curr. Biol.">
        <title>Shared signatures of parasitism and phylogenomics unite Cryptomycota and microsporidia.</title>
        <authorList>
            <person name="James T.Y."/>
            <person name="Pelin A."/>
            <person name="Bonen L."/>
            <person name="Ahrendt S."/>
            <person name="Sain D."/>
            <person name="Corradi N."/>
            <person name="Stajich J.E."/>
        </authorList>
    </citation>
    <scope>NUCLEOTIDE SEQUENCE [LARGE SCALE GENOMIC DNA]</scope>
    <source>
        <strain evidence="2 3">CSF55</strain>
    </source>
</reference>
<feature type="compositionally biased region" description="Polar residues" evidence="1">
    <location>
        <begin position="58"/>
        <end position="73"/>
    </location>
</feature>
<evidence type="ECO:0008006" key="4">
    <source>
        <dbReference type="Google" id="ProtNLM"/>
    </source>
</evidence>
<evidence type="ECO:0000313" key="3">
    <source>
        <dbReference type="Proteomes" id="UP000030755"/>
    </source>
</evidence>
<dbReference type="EMBL" id="KE560887">
    <property type="protein sequence ID" value="EPZ35067.1"/>
    <property type="molecule type" value="Genomic_DNA"/>
</dbReference>
<gene>
    <name evidence="2" type="ORF">O9G_004085</name>
</gene>
<dbReference type="HOGENOM" id="CLU_880422_0_0_1"/>
<organism evidence="2 3">
    <name type="scientific">Rozella allomycis (strain CSF55)</name>
    <dbReference type="NCBI Taxonomy" id="988480"/>
    <lineage>
        <taxon>Eukaryota</taxon>
        <taxon>Fungi</taxon>
        <taxon>Fungi incertae sedis</taxon>
        <taxon>Cryptomycota</taxon>
        <taxon>Cryptomycota incertae sedis</taxon>
        <taxon>Rozella</taxon>
    </lineage>
</organism>
<dbReference type="STRING" id="988480.A0A075AXU4"/>
<dbReference type="Proteomes" id="UP000030755">
    <property type="component" value="Unassembled WGS sequence"/>
</dbReference>
<proteinExistence type="predicted"/>
<dbReference type="InterPro" id="IPR011009">
    <property type="entry name" value="Kinase-like_dom_sf"/>
</dbReference>
<name>A0A075AXU4_ROZAC</name>
<feature type="region of interest" description="Disordered" evidence="1">
    <location>
        <begin position="34"/>
        <end position="73"/>
    </location>
</feature>
<dbReference type="Gene3D" id="1.10.510.10">
    <property type="entry name" value="Transferase(Phosphotransferase) domain 1"/>
    <property type="match status" value="1"/>
</dbReference>
<sequence>MIPKSNPVVGNQINYGRVNTMRTSQVQPNGLVIPKRTTSLPVPKRTSSLNDRTKPIPSKNQNENTQPLKFPTRTTSLKNGKVAAPLRPEAPNPANGFQQRMKIGDRDVFFDNVKVGEGHDGAVYFGKIKGPNGWTDVAIKKYHGSVPAKLIQKEAYLNQKMGNLEYVSANEKIMVMKKLGDQSLKEYMLKELNKPGSHPLDVYEEIYPKAYKAIAEFQRKTGYLHTDPNLSNIVVGKDGNFHLIDYVAANPLRGKSNASFREFDTRLYQFAENANEGRGSETHSNYAHRTLFTRLNEIRKSAYPAKENPWKFNFFN</sequence>
<feature type="compositionally biased region" description="Polar residues" evidence="1">
    <location>
        <begin position="36"/>
        <end position="50"/>
    </location>
</feature>
<protein>
    <recommendedName>
        <fullName evidence="4">Protein kinase domain-containing protein</fullName>
    </recommendedName>
</protein>
<keyword evidence="3" id="KW-1185">Reference proteome</keyword>
<accession>A0A075AXU4</accession>
<dbReference type="AlphaFoldDB" id="A0A075AXU4"/>
<dbReference type="SUPFAM" id="SSF56112">
    <property type="entry name" value="Protein kinase-like (PK-like)"/>
    <property type="match status" value="1"/>
</dbReference>
<evidence type="ECO:0000256" key="1">
    <source>
        <dbReference type="SAM" id="MobiDB-lite"/>
    </source>
</evidence>